<dbReference type="InterPro" id="IPR035921">
    <property type="entry name" value="F/V-ATP_Csub_sf"/>
</dbReference>
<dbReference type="CDD" id="cd18120">
    <property type="entry name" value="ATP-synt_Vo_Ao_c"/>
    <property type="match status" value="1"/>
</dbReference>
<dbReference type="Gene3D" id="1.20.120.610">
    <property type="entry name" value="lithium bound rotor ring of v- atpase"/>
    <property type="match status" value="1"/>
</dbReference>
<proteinExistence type="inferred from homology"/>
<evidence type="ECO:0000256" key="3">
    <source>
        <dbReference type="ARBA" id="ARBA00022692"/>
    </source>
</evidence>
<evidence type="ECO:0000256" key="5">
    <source>
        <dbReference type="ARBA" id="ARBA00023136"/>
    </source>
</evidence>
<keyword evidence="3 8" id="KW-0812">Transmembrane</keyword>
<dbReference type="RefSeq" id="WP_032121633.1">
    <property type="nucleotide sequence ID" value="NZ_JAHLQL010000001.1"/>
</dbReference>
<feature type="domain" description="V-ATPase proteolipid subunit C-like" evidence="9">
    <location>
        <begin position="77"/>
        <end position="136"/>
    </location>
</feature>
<reference evidence="10 11" key="1">
    <citation type="submission" date="2021-06" db="EMBL/GenBank/DDBJ databases">
        <authorList>
            <person name="Sun Q."/>
            <person name="Li D."/>
        </authorList>
    </citation>
    <scope>NUCLEOTIDE SEQUENCE [LARGE SCALE GENOMIC DNA]</scope>
    <source>
        <strain evidence="10 11">MSJ-4</strain>
    </source>
</reference>
<evidence type="ECO:0000256" key="4">
    <source>
        <dbReference type="ARBA" id="ARBA00022989"/>
    </source>
</evidence>
<keyword evidence="11" id="KW-1185">Reference proteome</keyword>
<comment type="caution">
    <text evidence="10">The sequence shown here is derived from an EMBL/GenBank/DDBJ whole genome shotgun (WGS) entry which is preliminary data.</text>
</comment>
<feature type="transmembrane region" description="Helical" evidence="8">
    <location>
        <begin position="115"/>
        <end position="137"/>
    </location>
</feature>
<keyword evidence="5 8" id="KW-0472">Membrane</keyword>
<evidence type="ECO:0000313" key="10">
    <source>
        <dbReference type="EMBL" id="MBU5590701.1"/>
    </source>
</evidence>
<dbReference type="PRINTS" id="PR00124">
    <property type="entry name" value="ATPASEC"/>
</dbReference>
<name>A0ABS6EWU3_9CLOT</name>
<sequence>MMILLVVTFCVVIGTITYGVVQKGRDEINGKQKIRKALKVNLSIFIPVITAALVMNIPSIAHAAEATSQGASGLGYLAAGLSTGLATIGAGYAVGAVGSSALGAVSEDPKILGKTLIYVGLGEGIAIYGLIISIMILSRI</sequence>
<accession>A0ABS6EWU3</accession>
<evidence type="ECO:0000259" key="9">
    <source>
        <dbReference type="Pfam" id="PF00137"/>
    </source>
</evidence>
<dbReference type="InterPro" id="IPR000454">
    <property type="entry name" value="ATP_synth_F0_csu"/>
</dbReference>
<feature type="transmembrane region" description="Helical" evidence="8">
    <location>
        <begin position="73"/>
        <end position="95"/>
    </location>
</feature>
<dbReference type="SUPFAM" id="SSF81333">
    <property type="entry name" value="F1F0 ATP synthase subunit C"/>
    <property type="match status" value="1"/>
</dbReference>
<evidence type="ECO:0000256" key="7">
    <source>
        <dbReference type="ARBA" id="ARBA00032887"/>
    </source>
</evidence>
<comment type="subcellular location">
    <subcellularLocation>
        <location evidence="1">Membrane</location>
        <topology evidence="1">Multi-pass membrane protein</topology>
    </subcellularLocation>
</comment>
<protein>
    <recommendedName>
        <fullName evidence="6">ATP synthase F(0) sector subunit c</fullName>
    </recommendedName>
    <alternativeName>
        <fullName evidence="7">F-type ATPase subunit c</fullName>
    </alternativeName>
</protein>
<evidence type="ECO:0000256" key="8">
    <source>
        <dbReference type="SAM" id="Phobius"/>
    </source>
</evidence>
<evidence type="ECO:0000256" key="6">
    <source>
        <dbReference type="ARBA" id="ARBA00032200"/>
    </source>
</evidence>
<dbReference type="Proteomes" id="UP000736583">
    <property type="component" value="Unassembled WGS sequence"/>
</dbReference>
<evidence type="ECO:0000256" key="1">
    <source>
        <dbReference type="ARBA" id="ARBA00004141"/>
    </source>
</evidence>
<comment type="similarity">
    <text evidence="2">Belongs to the ATPase C chain family.</text>
</comment>
<gene>
    <name evidence="10" type="ORF">KQI89_02910</name>
</gene>
<keyword evidence="4 8" id="KW-1133">Transmembrane helix</keyword>
<feature type="transmembrane region" description="Helical" evidence="8">
    <location>
        <begin position="43"/>
        <end position="61"/>
    </location>
</feature>
<dbReference type="EMBL" id="JAHLQL010000001">
    <property type="protein sequence ID" value="MBU5590701.1"/>
    <property type="molecule type" value="Genomic_DNA"/>
</dbReference>
<dbReference type="Pfam" id="PF00137">
    <property type="entry name" value="ATP-synt_C"/>
    <property type="match status" value="1"/>
</dbReference>
<evidence type="ECO:0000256" key="2">
    <source>
        <dbReference type="ARBA" id="ARBA00006704"/>
    </source>
</evidence>
<dbReference type="InterPro" id="IPR002379">
    <property type="entry name" value="ATPase_proteolipid_c-like_dom"/>
</dbReference>
<evidence type="ECO:0000313" key="11">
    <source>
        <dbReference type="Proteomes" id="UP000736583"/>
    </source>
</evidence>
<organism evidence="10 11">
    <name type="scientific">Clostridium simiarum</name>
    <dbReference type="NCBI Taxonomy" id="2841506"/>
    <lineage>
        <taxon>Bacteria</taxon>
        <taxon>Bacillati</taxon>
        <taxon>Bacillota</taxon>
        <taxon>Clostridia</taxon>
        <taxon>Eubacteriales</taxon>
        <taxon>Clostridiaceae</taxon>
        <taxon>Clostridium</taxon>
    </lineage>
</organism>